<reference evidence="1 2" key="1">
    <citation type="submission" date="2012-04" db="EMBL/GenBank/DDBJ databases">
        <authorList>
            <person name="Genoscope - CEA"/>
        </authorList>
    </citation>
    <scope>NUCLEOTIDE SEQUENCE [LARGE SCALE GENOMIC DNA]</scope>
    <source>
        <strain evidence="1 2">9806</strain>
    </source>
</reference>
<proteinExistence type="predicted"/>
<dbReference type="Proteomes" id="UP000003273">
    <property type="component" value="Unassembled WGS sequence"/>
</dbReference>
<evidence type="ECO:0000313" key="2">
    <source>
        <dbReference type="Proteomes" id="UP000003273"/>
    </source>
</evidence>
<dbReference type="AlphaFoldDB" id="I4GQB6"/>
<sequence>MPPYLSGNLKTLYTRQEAEKDFAIRDRLWEARYQALERDQSKKSS</sequence>
<evidence type="ECO:0000313" key="1">
    <source>
        <dbReference type="EMBL" id="CCI11990.1"/>
    </source>
</evidence>
<organism evidence="1 2">
    <name type="scientific">Microcystis aeruginosa PCC 9806</name>
    <dbReference type="NCBI Taxonomy" id="1160282"/>
    <lineage>
        <taxon>Bacteria</taxon>
        <taxon>Bacillati</taxon>
        <taxon>Cyanobacteriota</taxon>
        <taxon>Cyanophyceae</taxon>
        <taxon>Oscillatoriophycideae</taxon>
        <taxon>Chroococcales</taxon>
        <taxon>Microcystaceae</taxon>
        <taxon>Microcystis</taxon>
    </lineage>
</organism>
<accession>I4GQB6</accession>
<name>I4GQB6_MICAE</name>
<comment type="caution">
    <text evidence="1">The sequence shown here is derived from an EMBL/GenBank/DDBJ whole genome shotgun (WGS) entry which is preliminary data.</text>
</comment>
<protein>
    <submittedName>
        <fullName evidence="1">Uncharacterized protein</fullName>
    </submittedName>
</protein>
<dbReference type="HOGENOM" id="CLU_3202032_0_0_3"/>
<dbReference type="EMBL" id="CAIL01000005">
    <property type="protein sequence ID" value="CCI11990.1"/>
    <property type="molecule type" value="Genomic_DNA"/>
</dbReference>
<gene>
    <name evidence="1" type="ORF">MICAE_1020001</name>
</gene>